<dbReference type="Proteomes" id="UP000009328">
    <property type="component" value="Unassembled WGS sequence"/>
</dbReference>
<dbReference type="PANTHER" id="PTHR15840">
    <property type="entry name" value="CGI-121 FAMILY MEMBER"/>
    <property type="match status" value="1"/>
</dbReference>
<comment type="similarity">
    <text evidence="2 8">Belongs to the CGI121/TPRKB family.</text>
</comment>
<dbReference type="InterPro" id="IPR013926">
    <property type="entry name" value="CGI121/TPRKB"/>
</dbReference>
<keyword evidence="6 8" id="KW-0539">Nucleus</keyword>
<keyword evidence="5" id="KW-0819">tRNA processing</keyword>
<name>K0KJV7_WICCF</name>
<dbReference type="AlphaFoldDB" id="K0KJV7"/>
<dbReference type="STRING" id="1206466.K0KJV7"/>
<dbReference type="GO" id="GO:0005829">
    <property type="term" value="C:cytosol"/>
    <property type="evidence" value="ECO:0007669"/>
    <property type="project" value="TreeGrafter"/>
</dbReference>
<evidence type="ECO:0000256" key="4">
    <source>
        <dbReference type="ARBA" id="ARBA00016009"/>
    </source>
</evidence>
<comment type="function">
    <text evidence="7">Component of the EKC/KEOPS complex that is required for the formation of a threonylcarbamoyl group on adenosine at position 37 (t(6)A37) in tRNAs that read codons beginning with adenine. The complex is probably involved in the transfer of the threonylcarbamoyl moiety of threonylcarbamoyl-AMP (TC-AMP) to the N6 group of A37. CGI121 acts as an allosteric effector that regulates the t(6)A activity of the complex. The EKC/KEOPS complex also promotes both telomere uncapping and telomere elongation. The complex is required for efficient recruitment of transcriptional coactivators. CGI121 is not required for tRNA modification.</text>
</comment>
<dbReference type="SUPFAM" id="SSF143870">
    <property type="entry name" value="PF0523-like"/>
    <property type="match status" value="1"/>
</dbReference>
<gene>
    <name evidence="9" type="ORF">BN7_1982</name>
</gene>
<evidence type="ECO:0000256" key="5">
    <source>
        <dbReference type="ARBA" id="ARBA00022694"/>
    </source>
</evidence>
<dbReference type="GO" id="GO:0000408">
    <property type="term" value="C:EKC/KEOPS complex"/>
    <property type="evidence" value="ECO:0007669"/>
    <property type="project" value="TreeGrafter"/>
</dbReference>
<dbReference type="Pfam" id="PF08617">
    <property type="entry name" value="CGI-121"/>
    <property type="match status" value="1"/>
</dbReference>
<evidence type="ECO:0000256" key="3">
    <source>
        <dbReference type="ARBA" id="ARBA00015316"/>
    </source>
</evidence>
<dbReference type="eggNOG" id="KOG4066">
    <property type="taxonomic scope" value="Eukaryota"/>
</dbReference>
<evidence type="ECO:0000256" key="7">
    <source>
        <dbReference type="ARBA" id="ARBA00025043"/>
    </source>
</evidence>
<dbReference type="EMBL" id="CAIF01000045">
    <property type="protein sequence ID" value="CCH42437.1"/>
    <property type="molecule type" value="Genomic_DNA"/>
</dbReference>
<evidence type="ECO:0000256" key="6">
    <source>
        <dbReference type="ARBA" id="ARBA00023242"/>
    </source>
</evidence>
<dbReference type="PANTHER" id="PTHR15840:SF10">
    <property type="entry name" value="EKC_KEOPS COMPLEX SUBUNIT TPRKB"/>
    <property type="match status" value="1"/>
</dbReference>
<evidence type="ECO:0000256" key="8">
    <source>
        <dbReference type="RuleBase" id="RU004398"/>
    </source>
</evidence>
<proteinExistence type="inferred from homology"/>
<dbReference type="GO" id="GO:0005634">
    <property type="term" value="C:nucleus"/>
    <property type="evidence" value="ECO:0007669"/>
    <property type="project" value="UniProtKB-SubCell"/>
</dbReference>
<protein>
    <recommendedName>
        <fullName evidence="4">EKC/KEOPS complex subunit CGI121</fullName>
    </recommendedName>
    <alternativeName>
        <fullName evidence="3">EKC/KEOPS complex subunit cgi121</fullName>
    </alternativeName>
</protein>
<keyword evidence="10" id="KW-1185">Reference proteome</keyword>
<evidence type="ECO:0000313" key="9">
    <source>
        <dbReference type="EMBL" id="CCH42437.1"/>
    </source>
</evidence>
<evidence type="ECO:0000256" key="2">
    <source>
        <dbReference type="ARBA" id="ARBA00005546"/>
    </source>
</evidence>
<evidence type="ECO:0000256" key="1">
    <source>
        <dbReference type="ARBA" id="ARBA00004123"/>
    </source>
</evidence>
<evidence type="ECO:0000313" key="10">
    <source>
        <dbReference type="Proteomes" id="UP000009328"/>
    </source>
</evidence>
<dbReference type="HOGENOM" id="CLU_2374379_0_0_1"/>
<comment type="subcellular location">
    <subcellularLocation>
        <location evidence="1">Nucleus</location>
    </subcellularLocation>
</comment>
<dbReference type="GO" id="GO:0002949">
    <property type="term" value="P:tRNA threonylcarbamoyladenosine modification"/>
    <property type="evidence" value="ECO:0007669"/>
    <property type="project" value="TreeGrafter"/>
</dbReference>
<reference evidence="9 10" key="1">
    <citation type="journal article" date="2012" name="Eukaryot. Cell">
        <title>Draft genome sequence of Wickerhamomyces ciferrii NRRL Y-1031 F-60-10.</title>
        <authorList>
            <person name="Schneider J."/>
            <person name="Andrea H."/>
            <person name="Blom J."/>
            <person name="Jaenicke S."/>
            <person name="Ruckert C."/>
            <person name="Schorsch C."/>
            <person name="Szczepanowski R."/>
            <person name="Farwick M."/>
            <person name="Goesmann A."/>
            <person name="Puhler A."/>
            <person name="Schaffer S."/>
            <person name="Tauch A."/>
            <person name="Kohler T."/>
            <person name="Brinkrolf K."/>
        </authorList>
    </citation>
    <scope>NUCLEOTIDE SEQUENCE [LARGE SCALE GENOMIC DNA]</scope>
    <source>
        <strain evidence="10">ATCC 14091 / BCRC 22168 / CBS 111 / JCM 3599 / NBRC 0793 / NRRL Y-1031 F-60-10</strain>
    </source>
</reference>
<accession>K0KJV7</accession>
<dbReference type="InParanoid" id="K0KJV7"/>
<comment type="caution">
    <text evidence="9">The sequence shown here is derived from an EMBL/GenBank/DDBJ whole genome shotgun (WGS) entry which is preliminary data.</text>
</comment>
<organism evidence="9 10">
    <name type="scientific">Wickerhamomyces ciferrii (strain ATCC 14091 / BCRC 22168 / CBS 111 / JCM 3599 / NBRC 0793 / NRRL Y-1031 F-60-10)</name>
    <name type="common">Yeast</name>
    <name type="synonym">Pichia ciferrii</name>
    <dbReference type="NCBI Taxonomy" id="1206466"/>
    <lineage>
        <taxon>Eukaryota</taxon>
        <taxon>Fungi</taxon>
        <taxon>Dikarya</taxon>
        <taxon>Ascomycota</taxon>
        <taxon>Saccharomycotina</taxon>
        <taxon>Saccharomycetes</taxon>
        <taxon>Phaffomycetales</taxon>
        <taxon>Wickerhamomycetaceae</taxon>
        <taxon>Wickerhamomyces</taxon>
    </lineage>
</organism>
<dbReference type="InterPro" id="IPR036504">
    <property type="entry name" value="CGI121/TPRKB_sf"/>
</dbReference>
<dbReference type="Gene3D" id="3.30.2380.10">
    <property type="entry name" value="CGI121/TPRKB"/>
    <property type="match status" value="1"/>
</dbReference>
<sequence>MSDKALNITIPKFPGFKVSLHKFTNVQNAAEIKSNLLSGNQDYNFAFINSQTIISSEQLIASVYRSLLDYTEDKIRTRTLHSEVIFSLSPTQNVS</sequence>